<protein>
    <recommendedName>
        <fullName evidence="4">Transcription factor RfeG</fullName>
    </recommendedName>
</protein>
<accession>A0A9P7YJH1</accession>
<feature type="region of interest" description="Disordered" evidence="1">
    <location>
        <begin position="180"/>
        <end position="335"/>
    </location>
</feature>
<dbReference type="EMBL" id="MU251475">
    <property type="protein sequence ID" value="KAG9234108.1"/>
    <property type="molecule type" value="Genomic_DNA"/>
</dbReference>
<feature type="region of interest" description="Disordered" evidence="1">
    <location>
        <begin position="100"/>
        <end position="167"/>
    </location>
</feature>
<evidence type="ECO:0008006" key="4">
    <source>
        <dbReference type="Google" id="ProtNLM"/>
    </source>
</evidence>
<feature type="compositionally biased region" description="Polar residues" evidence="1">
    <location>
        <begin position="233"/>
        <end position="267"/>
    </location>
</feature>
<dbReference type="PANTHER" id="PTHR39609:SF1">
    <property type="entry name" value="RFEG"/>
    <property type="match status" value="1"/>
</dbReference>
<dbReference type="PANTHER" id="PTHR39609">
    <property type="entry name" value="RFEG-RELATED"/>
    <property type="match status" value="1"/>
</dbReference>
<comment type="caution">
    <text evidence="2">The sequence shown here is derived from an EMBL/GenBank/DDBJ whole genome shotgun (WGS) entry which is preliminary data.</text>
</comment>
<gene>
    <name evidence="2" type="ORF">BJ875DRAFT_377206</name>
</gene>
<dbReference type="OrthoDB" id="4146887at2759"/>
<reference evidence="2" key="1">
    <citation type="journal article" date="2021" name="IMA Fungus">
        <title>Genomic characterization of three marine fungi, including Emericellopsis atlantica sp. nov. with signatures of a generalist lifestyle and marine biomass degradation.</title>
        <authorList>
            <person name="Hagestad O.C."/>
            <person name="Hou L."/>
            <person name="Andersen J.H."/>
            <person name="Hansen E.H."/>
            <person name="Altermark B."/>
            <person name="Li C."/>
            <person name="Kuhnert E."/>
            <person name="Cox R.J."/>
            <person name="Crous P.W."/>
            <person name="Spatafora J.W."/>
            <person name="Lail K."/>
            <person name="Amirebrahimi M."/>
            <person name="Lipzen A."/>
            <person name="Pangilinan J."/>
            <person name="Andreopoulos W."/>
            <person name="Hayes R.D."/>
            <person name="Ng V."/>
            <person name="Grigoriev I.V."/>
            <person name="Jackson S.A."/>
            <person name="Sutton T.D.S."/>
            <person name="Dobson A.D.W."/>
            <person name="Rama T."/>
        </authorList>
    </citation>
    <scope>NUCLEOTIDE SEQUENCE</scope>
    <source>
        <strain evidence="2">TRa018bII</strain>
    </source>
</reference>
<keyword evidence="3" id="KW-1185">Reference proteome</keyword>
<name>A0A9P7YJH1_9HELO</name>
<proteinExistence type="predicted"/>
<dbReference type="AlphaFoldDB" id="A0A9P7YJH1"/>
<evidence type="ECO:0000313" key="2">
    <source>
        <dbReference type="EMBL" id="KAG9234108.1"/>
    </source>
</evidence>
<evidence type="ECO:0000256" key="1">
    <source>
        <dbReference type="SAM" id="MobiDB-lite"/>
    </source>
</evidence>
<feature type="compositionally biased region" description="Low complexity" evidence="1">
    <location>
        <begin position="294"/>
        <end position="310"/>
    </location>
</feature>
<feature type="compositionally biased region" description="Basic and acidic residues" evidence="1">
    <location>
        <begin position="315"/>
        <end position="326"/>
    </location>
</feature>
<evidence type="ECO:0000313" key="3">
    <source>
        <dbReference type="Proteomes" id="UP000824998"/>
    </source>
</evidence>
<sequence>MSGRERDSRRPAPSAAVAADRARTNEYFVPKDGIDREVITADICRYLGNDALVRPGSYEDPQTRVLTQGYYLTAYRNLTSAMITDLKQDSARWADELQATSSRGQISNGIPVRDSNGMVRSNKPVVEYRASTTHQSRQYYGPTENTPAPPASYPTSSTPGGGNPVYGDAIYGSGTAYGQPSQPAYGSQGYAPENYVPAPQAPYIQGSNYRSEQESQHRTPLSGGQGAIPRQGFQPTSNYDGRSQPNYQSSAPYQSNIPAPSQYSSTGEPYGGYSRTPYDTPMQDEYDTPHRGGYPSTTQYSQPSSTTATANQGARRGDRDREERDRHSSHRSGRR</sequence>
<dbReference type="Proteomes" id="UP000824998">
    <property type="component" value="Unassembled WGS sequence"/>
</dbReference>
<organism evidence="2 3">
    <name type="scientific">Amylocarpus encephaloides</name>
    <dbReference type="NCBI Taxonomy" id="45428"/>
    <lineage>
        <taxon>Eukaryota</taxon>
        <taxon>Fungi</taxon>
        <taxon>Dikarya</taxon>
        <taxon>Ascomycota</taxon>
        <taxon>Pezizomycotina</taxon>
        <taxon>Leotiomycetes</taxon>
        <taxon>Helotiales</taxon>
        <taxon>Helotiales incertae sedis</taxon>
        <taxon>Amylocarpus</taxon>
    </lineage>
</organism>